<dbReference type="RefSeq" id="WP_014799362.1">
    <property type="nucleotide sequence ID" value="NC_018018.1"/>
</dbReference>
<keyword evidence="9" id="KW-0998">Cell outer membrane</keyword>
<evidence type="ECO:0000256" key="10">
    <source>
        <dbReference type="RuleBase" id="RU003357"/>
    </source>
</evidence>
<dbReference type="OrthoDB" id="1109239at2"/>
<keyword evidence="15" id="KW-1185">Reference proteome</keyword>
<keyword evidence="5 11" id="KW-0732">Signal</keyword>
<gene>
    <name evidence="14" type="ordered locus">Fleli_3621</name>
</gene>
<keyword evidence="2" id="KW-0813">Transport</keyword>
<keyword evidence="3" id="KW-1134">Transmembrane beta strand</keyword>
<dbReference type="Pfam" id="PF00593">
    <property type="entry name" value="TonB_dep_Rec_b-barrel"/>
    <property type="match status" value="1"/>
</dbReference>
<evidence type="ECO:0000256" key="9">
    <source>
        <dbReference type="ARBA" id="ARBA00023237"/>
    </source>
</evidence>
<dbReference type="Gene3D" id="2.40.170.20">
    <property type="entry name" value="TonB-dependent receptor, beta-barrel domain"/>
    <property type="match status" value="1"/>
</dbReference>
<proteinExistence type="inferred from homology"/>
<dbReference type="GO" id="GO:0009279">
    <property type="term" value="C:cell outer membrane"/>
    <property type="evidence" value="ECO:0007669"/>
    <property type="project" value="UniProtKB-SubCell"/>
</dbReference>
<dbReference type="InterPro" id="IPR012910">
    <property type="entry name" value="Plug_dom"/>
</dbReference>
<dbReference type="Pfam" id="PF13715">
    <property type="entry name" value="CarbopepD_reg_2"/>
    <property type="match status" value="1"/>
</dbReference>
<dbReference type="SUPFAM" id="SSF56935">
    <property type="entry name" value="Porins"/>
    <property type="match status" value="1"/>
</dbReference>
<dbReference type="SUPFAM" id="SSF49464">
    <property type="entry name" value="Carboxypeptidase regulatory domain-like"/>
    <property type="match status" value="1"/>
</dbReference>
<dbReference type="GO" id="GO:0015344">
    <property type="term" value="F:siderophore uptake transmembrane transporter activity"/>
    <property type="evidence" value="ECO:0007669"/>
    <property type="project" value="TreeGrafter"/>
</dbReference>
<dbReference type="PANTHER" id="PTHR30069">
    <property type="entry name" value="TONB-DEPENDENT OUTER MEMBRANE RECEPTOR"/>
    <property type="match status" value="1"/>
</dbReference>
<evidence type="ECO:0000256" key="2">
    <source>
        <dbReference type="ARBA" id="ARBA00022448"/>
    </source>
</evidence>
<organism evidence="14 15">
    <name type="scientific">Bernardetia litoralis (strain ATCC 23117 / DSM 6794 / NBRC 15988 / NCIMB 1366 / Fx l1 / Sio-4)</name>
    <name type="common">Flexibacter litoralis</name>
    <dbReference type="NCBI Taxonomy" id="880071"/>
    <lineage>
        <taxon>Bacteria</taxon>
        <taxon>Pseudomonadati</taxon>
        <taxon>Bacteroidota</taxon>
        <taxon>Cytophagia</taxon>
        <taxon>Cytophagales</taxon>
        <taxon>Bernardetiaceae</taxon>
        <taxon>Bernardetia</taxon>
    </lineage>
</organism>
<dbReference type="EMBL" id="CP003345">
    <property type="protein sequence ID" value="AFM05938.1"/>
    <property type="molecule type" value="Genomic_DNA"/>
</dbReference>
<accession>I4APQ3</accession>
<keyword evidence="8 14" id="KW-0675">Receptor</keyword>
<dbReference type="InterPro" id="IPR037066">
    <property type="entry name" value="Plug_dom_sf"/>
</dbReference>
<name>I4APQ3_BERLS</name>
<dbReference type="eggNOG" id="COG4771">
    <property type="taxonomic scope" value="Bacteria"/>
</dbReference>
<comment type="subcellular location">
    <subcellularLocation>
        <location evidence="1">Cell outer membrane</location>
        <topology evidence="1">Multi-pass membrane protein</topology>
    </subcellularLocation>
</comment>
<dbReference type="Gene3D" id="2.170.130.10">
    <property type="entry name" value="TonB-dependent receptor, plug domain"/>
    <property type="match status" value="1"/>
</dbReference>
<evidence type="ECO:0000256" key="3">
    <source>
        <dbReference type="ARBA" id="ARBA00022452"/>
    </source>
</evidence>
<evidence type="ECO:0000256" key="7">
    <source>
        <dbReference type="ARBA" id="ARBA00023136"/>
    </source>
</evidence>
<dbReference type="STRING" id="880071.Fleli_3621"/>
<dbReference type="AlphaFoldDB" id="I4APQ3"/>
<keyword evidence="7 10" id="KW-0472">Membrane</keyword>
<dbReference type="HOGENOM" id="CLU_012669_0_0_10"/>
<dbReference type="InterPro" id="IPR008969">
    <property type="entry name" value="CarboxyPept-like_regulatory"/>
</dbReference>
<keyword evidence="4" id="KW-0812">Transmembrane</keyword>
<reference evidence="15" key="1">
    <citation type="submission" date="2012-06" db="EMBL/GenBank/DDBJ databases">
        <title>The complete genome of Flexibacter litoralis DSM 6794.</title>
        <authorList>
            <person name="Lucas S."/>
            <person name="Copeland A."/>
            <person name="Lapidus A."/>
            <person name="Glavina del Rio T."/>
            <person name="Dalin E."/>
            <person name="Tice H."/>
            <person name="Bruce D."/>
            <person name="Goodwin L."/>
            <person name="Pitluck S."/>
            <person name="Peters L."/>
            <person name="Ovchinnikova G."/>
            <person name="Lu M."/>
            <person name="Kyrpides N."/>
            <person name="Mavromatis K."/>
            <person name="Ivanova N."/>
            <person name="Brettin T."/>
            <person name="Detter J.C."/>
            <person name="Han C."/>
            <person name="Larimer F."/>
            <person name="Land M."/>
            <person name="Hauser L."/>
            <person name="Markowitz V."/>
            <person name="Cheng J.-F."/>
            <person name="Hugenholtz P."/>
            <person name="Woyke T."/>
            <person name="Wu D."/>
            <person name="Spring S."/>
            <person name="Lang E."/>
            <person name="Kopitz M."/>
            <person name="Brambilla E."/>
            <person name="Klenk H.-P."/>
            <person name="Eisen J.A."/>
        </authorList>
    </citation>
    <scope>NUCLEOTIDE SEQUENCE [LARGE SCALE GENOMIC DNA]</scope>
    <source>
        <strain evidence="15">ATCC 23117 / DSM 6794 / NBRC 15988 / NCIMB 1366 / Sio-4</strain>
    </source>
</reference>
<dbReference type="InterPro" id="IPR000531">
    <property type="entry name" value="Beta-barrel_TonB"/>
</dbReference>
<evidence type="ECO:0000259" key="13">
    <source>
        <dbReference type="Pfam" id="PF07715"/>
    </source>
</evidence>
<evidence type="ECO:0000256" key="5">
    <source>
        <dbReference type="ARBA" id="ARBA00022729"/>
    </source>
</evidence>
<feature type="domain" description="TonB-dependent receptor plug" evidence="13">
    <location>
        <begin position="130"/>
        <end position="227"/>
    </location>
</feature>
<dbReference type="KEGG" id="fli:Fleli_3621"/>
<feature type="chain" id="PRO_5003685632" evidence="11">
    <location>
        <begin position="27"/>
        <end position="758"/>
    </location>
</feature>
<evidence type="ECO:0000256" key="8">
    <source>
        <dbReference type="ARBA" id="ARBA00023170"/>
    </source>
</evidence>
<comment type="similarity">
    <text evidence="10">Belongs to the TonB-dependent receptor family.</text>
</comment>
<evidence type="ECO:0000256" key="6">
    <source>
        <dbReference type="ARBA" id="ARBA00023077"/>
    </source>
</evidence>
<sequence precursor="true">MKKYNFIGCVSFIILMLASFANTTTAQNNSSIKGKISEISPLNSDSLSVLPFANIVWKGTTIGTTSDENGNFEIKKIAKTDDLVISYTGYKSDTVCIDGKSFLDITLKSSSLASVTVESNVGDLVVSQNETITTNDLKKDACCTLSESFQTNASVDATTADAVTGSRQIKMLGLDGVYSQLLIEGMPMMRGLNIRSGLQFIPGTWVSSIDINKGAGSVVNGYESITGQINTQLVSPKNTIEKNENLLNLYFNPSGRLEANLNLTHHINSKWNAVTLLHASSAMTENDRNNDDFLDMPKYYHVNALNRWKYNGKKINAQFGIRLLDEKRFGGQLDYEPTSKSDIINNDISQQFYGVEMNTRRIEGWAKLGFFLGDNFSIGNQITANYHELNQIWGQKFYEGQEEYFFYNGISDWTISDKHLLRSGVSFVYNNTSQNYIDYQNEPDEELILNRKEYIPAIFAEYTFNRDGDFTAVAGVRSDFHNLYGTQISPRLNLKWNPAKNTVFRASAGRGFRVANPIVENSRFFASSRTLTMNSDLQPEIAWNTGASFVQGFNIAKRKGKITVDFYRTDFENQVVLNVENPSEIRFDNLDGKSYANSFQIQAEYEFFQGFKAVFAYKYYDVKTTIENELVSVPYTTKNRFFTNLEYQTKNKKWAFDWTGQVIGSQRLPDSYDDTNNNQVVASSESSAYFLMNAQITRNFTISNKPLEVYVGGENLTNYSQTNPILNSENPFGNNFDTSNIYAPIMGTMGYMGLRFYF</sequence>
<evidence type="ECO:0000256" key="4">
    <source>
        <dbReference type="ARBA" id="ARBA00022692"/>
    </source>
</evidence>
<dbReference type="Pfam" id="PF07715">
    <property type="entry name" value="Plug"/>
    <property type="match status" value="1"/>
</dbReference>
<evidence type="ECO:0000313" key="14">
    <source>
        <dbReference type="EMBL" id="AFM05938.1"/>
    </source>
</evidence>
<evidence type="ECO:0000256" key="11">
    <source>
        <dbReference type="SAM" id="SignalP"/>
    </source>
</evidence>
<feature type="signal peptide" evidence="11">
    <location>
        <begin position="1"/>
        <end position="26"/>
    </location>
</feature>
<dbReference type="PANTHER" id="PTHR30069:SF29">
    <property type="entry name" value="HEMOGLOBIN AND HEMOGLOBIN-HAPTOGLOBIN-BINDING PROTEIN 1-RELATED"/>
    <property type="match status" value="1"/>
</dbReference>
<dbReference type="InterPro" id="IPR036942">
    <property type="entry name" value="Beta-barrel_TonB_sf"/>
</dbReference>
<dbReference type="InterPro" id="IPR039426">
    <property type="entry name" value="TonB-dep_rcpt-like"/>
</dbReference>
<dbReference type="GO" id="GO:0044718">
    <property type="term" value="P:siderophore transmembrane transport"/>
    <property type="evidence" value="ECO:0007669"/>
    <property type="project" value="TreeGrafter"/>
</dbReference>
<evidence type="ECO:0000313" key="15">
    <source>
        <dbReference type="Proteomes" id="UP000006054"/>
    </source>
</evidence>
<evidence type="ECO:0000259" key="12">
    <source>
        <dbReference type="Pfam" id="PF00593"/>
    </source>
</evidence>
<feature type="domain" description="TonB-dependent receptor-like beta-barrel" evidence="12">
    <location>
        <begin position="403"/>
        <end position="716"/>
    </location>
</feature>
<dbReference type="Proteomes" id="UP000006054">
    <property type="component" value="Chromosome"/>
</dbReference>
<keyword evidence="6 10" id="KW-0798">TonB box</keyword>
<dbReference type="Gene3D" id="2.60.40.1120">
    <property type="entry name" value="Carboxypeptidase-like, regulatory domain"/>
    <property type="match status" value="1"/>
</dbReference>
<protein>
    <submittedName>
        <fullName evidence="14">Outer membrane receptor protein</fullName>
    </submittedName>
</protein>
<evidence type="ECO:0000256" key="1">
    <source>
        <dbReference type="ARBA" id="ARBA00004571"/>
    </source>
</evidence>